<dbReference type="AlphaFoldDB" id="A0A0N4XWL8"/>
<evidence type="ECO:0000256" key="1">
    <source>
        <dbReference type="SAM" id="Phobius"/>
    </source>
</evidence>
<keyword evidence="4" id="KW-1185">Reference proteome</keyword>
<keyword evidence="1" id="KW-1133">Transmembrane helix</keyword>
<dbReference type="PANTHER" id="PTHR22989:SF10">
    <property type="entry name" value="METHYLTRANSFERASE FKBM DOMAIN-CONTAINING PROTEIN"/>
    <property type="match status" value="1"/>
</dbReference>
<dbReference type="STRING" id="27835.A0A0N4XWL8"/>
<reference evidence="3 4" key="2">
    <citation type="submission" date="2018-11" db="EMBL/GenBank/DDBJ databases">
        <authorList>
            <consortium name="Pathogen Informatics"/>
        </authorList>
    </citation>
    <scope>NUCLEOTIDE SEQUENCE [LARGE SCALE GENOMIC DNA]</scope>
</reference>
<reference evidence="5" key="1">
    <citation type="submission" date="2017-02" db="UniProtKB">
        <authorList>
            <consortium name="WormBaseParasite"/>
        </authorList>
    </citation>
    <scope>IDENTIFICATION</scope>
</reference>
<proteinExistence type="predicted"/>
<feature type="transmembrane region" description="Helical" evidence="1">
    <location>
        <begin position="12"/>
        <end position="30"/>
    </location>
</feature>
<organism evidence="5">
    <name type="scientific">Nippostrongylus brasiliensis</name>
    <name type="common">Rat hookworm</name>
    <dbReference type="NCBI Taxonomy" id="27835"/>
    <lineage>
        <taxon>Eukaryota</taxon>
        <taxon>Metazoa</taxon>
        <taxon>Ecdysozoa</taxon>
        <taxon>Nematoda</taxon>
        <taxon>Chromadorea</taxon>
        <taxon>Rhabditida</taxon>
        <taxon>Rhabditina</taxon>
        <taxon>Rhabditomorpha</taxon>
        <taxon>Strongyloidea</taxon>
        <taxon>Heligmosomidae</taxon>
        <taxon>Nippostrongylus</taxon>
    </lineage>
</organism>
<keyword evidence="1" id="KW-0472">Membrane</keyword>
<evidence type="ECO:0000313" key="3">
    <source>
        <dbReference type="EMBL" id="VDL70892.1"/>
    </source>
</evidence>
<sequence length="234" mass="26602">MRFSSSAFARQLLMGAVYAGVFFFALYMYFQAGSPDSFEDRTSFFQSAKECLLEKVATIDNLGTLWHNFPYYVNQCSAKSRLPMLSFANNDEYKFHIMPTSNMGNSRDCTIVSLGIGKDIEAEKAMQTAMPNCQFWGADPVNDTNADIFPEVGTFYHIAVGGSNGTFRSYVLEDIYRYQEVKYIDIATFLRNFVRRPVIDQIMIDIEHAEYAVLPFLLKTGQLAQDNIVICQVH</sequence>
<gene>
    <name evidence="3" type="ORF">NBR_LOCUS7303</name>
</gene>
<dbReference type="EMBL" id="UYSL01019877">
    <property type="protein sequence ID" value="VDL70892.1"/>
    <property type="molecule type" value="Genomic_DNA"/>
</dbReference>
<feature type="domain" description="Methyltransferase FkbM" evidence="2">
    <location>
        <begin position="66"/>
        <end position="233"/>
    </location>
</feature>
<dbReference type="InterPro" id="IPR006342">
    <property type="entry name" value="FkbM_mtfrase"/>
</dbReference>
<dbReference type="PANTHER" id="PTHR22989">
    <property type="entry name" value="UNCHARACTERIZED DUF13 C.ELEGANS"/>
    <property type="match status" value="1"/>
</dbReference>
<accession>A0A0N4XWL8</accession>
<protein>
    <submittedName>
        <fullName evidence="5">Methyltransf_21 domain-containing protein</fullName>
    </submittedName>
</protein>
<keyword evidence="1" id="KW-0812">Transmembrane</keyword>
<dbReference type="Proteomes" id="UP000271162">
    <property type="component" value="Unassembled WGS sequence"/>
</dbReference>
<dbReference type="WBParaSite" id="NBR_0000730201-mRNA-1">
    <property type="protein sequence ID" value="NBR_0000730201-mRNA-1"/>
    <property type="gene ID" value="NBR_0000730201"/>
</dbReference>
<evidence type="ECO:0000313" key="4">
    <source>
        <dbReference type="Proteomes" id="UP000271162"/>
    </source>
</evidence>
<evidence type="ECO:0000313" key="5">
    <source>
        <dbReference type="WBParaSite" id="NBR_0000730201-mRNA-1"/>
    </source>
</evidence>
<evidence type="ECO:0000259" key="2">
    <source>
        <dbReference type="Pfam" id="PF05050"/>
    </source>
</evidence>
<dbReference type="Pfam" id="PF05050">
    <property type="entry name" value="Methyltransf_21"/>
    <property type="match status" value="1"/>
</dbReference>
<dbReference type="OMA" id="ISENRYG"/>
<name>A0A0N4XWL8_NIPBR</name>